<protein>
    <submittedName>
        <fullName evidence="2">THO complex subunit 1</fullName>
    </submittedName>
</protein>
<dbReference type="GO" id="GO:0000445">
    <property type="term" value="C:THO complex part of transcription export complex"/>
    <property type="evidence" value="ECO:0007669"/>
    <property type="project" value="TreeGrafter"/>
</dbReference>
<gene>
    <name evidence="2" type="primary">THOC1</name>
    <name evidence="2" type="ORF">K0M31_001315</name>
</gene>
<dbReference type="Pfam" id="PF11957">
    <property type="entry name" value="efThoc1"/>
    <property type="match status" value="1"/>
</dbReference>
<dbReference type="EMBL" id="JAHYIQ010000001">
    <property type="protein sequence ID" value="KAK1136779.1"/>
    <property type="molecule type" value="Genomic_DNA"/>
</dbReference>
<sequence>MPVMLLGDIFDSMTLDRSEQLFTFVENNVVMWKKDLFFSVCKNNLLRMCNDLLRRLFRSQQTVFSERILLFLAKFFLSLSGLVLILLVSSIWKIMQNLAVKNQKEMI</sequence>
<dbReference type="PANTHER" id="PTHR13265:SF0">
    <property type="entry name" value="HPR1"/>
    <property type="match status" value="1"/>
</dbReference>
<organism evidence="2 3">
    <name type="scientific">Melipona bicolor</name>
    <dbReference type="NCBI Taxonomy" id="60889"/>
    <lineage>
        <taxon>Eukaryota</taxon>
        <taxon>Metazoa</taxon>
        <taxon>Ecdysozoa</taxon>
        <taxon>Arthropoda</taxon>
        <taxon>Hexapoda</taxon>
        <taxon>Insecta</taxon>
        <taxon>Pterygota</taxon>
        <taxon>Neoptera</taxon>
        <taxon>Endopterygota</taxon>
        <taxon>Hymenoptera</taxon>
        <taxon>Apocrita</taxon>
        <taxon>Aculeata</taxon>
        <taxon>Apoidea</taxon>
        <taxon>Anthophila</taxon>
        <taxon>Apidae</taxon>
        <taxon>Melipona</taxon>
    </lineage>
</organism>
<name>A0AA40GG62_9HYME</name>
<keyword evidence="1" id="KW-0812">Transmembrane</keyword>
<feature type="transmembrane region" description="Helical" evidence="1">
    <location>
        <begin position="68"/>
        <end position="92"/>
    </location>
</feature>
<comment type="caution">
    <text evidence="2">The sequence shown here is derived from an EMBL/GenBank/DDBJ whole genome shotgun (WGS) entry which is preliminary data.</text>
</comment>
<keyword evidence="3" id="KW-1185">Reference proteome</keyword>
<keyword evidence="1" id="KW-1133">Transmembrane helix</keyword>
<reference evidence="2" key="1">
    <citation type="submission" date="2021-10" db="EMBL/GenBank/DDBJ databases">
        <title>Melipona bicolor Genome sequencing and assembly.</title>
        <authorList>
            <person name="Araujo N.S."/>
            <person name="Arias M.C."/>
        </authorList>
    </citation>
    <scope>NUCLEOTIDE SEQUENCE</scope>
    <source>
        <strain evidence="2">USP_2M_L1-L4_2017</strain>
        <tissue evidence="2">Whole body</tissue>
    </source>
</reference>
<proteinExistence type="predicted"/>
<evidence type="ECO:0000256" key="1">
    <source>
        <dbReference type="SAM" id="Phobius"/>
    </source>
</evidence>
<dbReference type="GO" id="GO:0006406">
    <property type="term" value="P:mRNA export from nucleus"/>
    <property type="evidence" value="ECO:0007669"/>
    <property type="project" value="TreeGrafter"/>
</dbReference>
<keyword evidence="1" id="KW-0472">Membrane</keyword>
<dbReference type="Proteomes" id="UP001177670">
    <property type="component" value="Unassembled WGS sequence"/>
</dbReference>
<dbReference type="InterPro" id="IPR021861">
    <property type="entry name" value="THO_THOC1"/>
</dbReference>
<accession>A0AA40GG62</accession>
<dbReference type="AlphaFoldDB" id="A0AA40GG62"/>
<dbReference type="PANTHER" id="PTHR13265">
    <property type="entry name" value="THO COMPLEX SUBUNIT 1"/>
    <property type="match status" value="1"/>
</dbReference>
<evidence type="ECO:0000313" key="3">
    <source>
        <dbReference type="Proteomes" id="UP001177670"/>
    </source>
</evidence>
<evidence type="ECO:0000313" key="2">
    <source>
        <dbReference type="EMBL" id="KAK1136779.1"/>
    </source>
</evidence>